<dbReference type="GO" id="GO:0043138">
    <property type="term" value="F:3'-5' DNA helicase activity"/>
    <property type="evidence" value="ECO:0007669"/>
    <property type="project" value="UniProtKB-UniRule"/>
</dbReference>
<feature type="domain" description="UvrD-like helicase ATP-binding" evidence="15">
    <location>
        <begin position="10"/>
        <end position="484"/>
    </location>
</feature>
<dbReference type="GO" id="GO:0005524">
    <property type="term" value="F:ATP binding"/>
    <property type="evidence" value="ECO:0007669"/>
    <property type="project" value="UniProtKB-UniRule"/>
</dbReference>
<comment type="similarity">
    <text evidence="13">Belongs to the helicase family. AddA subfamily.</text>
</comment>
<keyword evidence="9 13" id="KW-0234">DNA repair</keyword>
<keyword evidence="4 13" id="KW-0378">Hydrolase</keyword>
<dbReference type="GO" id="GO:0005829">
    <property type="term" value="C:cytosol"/>
    <property type="evidence" value="ECO:0007669"/>
    <property type="project" value="TreeGrafter"/>
</dbReference>
<keyword evidence="3 13" id="KW-0227">DNA damage</keyword>
<comment type="catalytic activity">
    <reaction evidence="11 13">
        <text>Couples ATP hydrolysis with the unwinding of duplex DNA by translocating in the 3'-5' direction.</text>
        <dbReference type="EC" id="5.6.2.4"/>
    </reaction>
</comment>
<dbReference type="RefSeq" id="WP_088552751.1">
    <property type="nucleotide sequence ID" value="NZ_BDGJ01000008.1"/>
</dbReference>
<keyword evidence="10 13" id="KW-0413">Isomerase</keyword>
<dbReference type="InterPro" id="IPR011604">
    <property type="entry name" value="PDDEXK-like_dom_sf"/>
</dbReference>
<proteinExistence type="inferred from homology"/>
<sequence>MVFRQKDIPEPWTEPQWEAIVTRGTNLLVSAAAGAGKTAVLVERIIHLITGPDPVEINRLLVVTFTEAAAAEMRQRIGKALEEALERDPDNAYLRRQRALLNQASISTIHSFCLEVIRRYYYRLDLDPAFRVADENEAALLRLETVDDLFEELYASRDEEFLTLVEHYGGNRNDENLKNIVLDLYQFTCAQPWPWEKLREAVAAFKVEEATPMENLPWTGAVLEYIAMELERMEFLLRQALELCSYPGGPEAYRENLEQDLQMVGRLAAYCREGSWEQLRSNWLGISFSKLKRIKKEEVDEALADKVKSLRQTVKDKLKELGDTYFQREPEALLQDINRLGPLMEGLVNLVYRFSQAYSRSKQARGLLDFADLEHYCLKLLLDPEAGPGELVASPIARELQEQYEEVLVDEYQDVNAVQDAILNLVSRQDGNRSNLFMVGDVKQSIYRFRLAEPGMFLRKYRDYSDSEQQAGRRIDLNANFRSRREIVDGVNFLFRQILTPRVGEMAYDSAAELVCMADYPEVTEENCAPSVAGPVELHLVARENETESSYTEDYNETVEGEEEYSSRELEALEREAHVIARRIKEMVQGTPEKPGPAFSVWDKAEKKYRPLKYRDIVILLRSTRHRANVFLEALSQWGIPAYADLGTGYFSSPEVETVMSLLRIIDNPRQDIHLAAVLRSPLFGFTAEELARIRLYDRRGDFYAAVLAAARDSGSEPLRSKLRDFLAKLERWRTTARRSPLGELIWQIYRETGYPDFAGGLPGGAQRRANLLALYERARQFDSFARQGLFRFLRFVERLRRSEGDLGTARALGENEDVVRIMSIHKSKGLEFPVVFVADLGRQFNWRDLQGDLLFHPGLGLGPKVVDPQAGIKYPSLAYLAVRERCRLESLAEELRILYVALTRARERLVLVGSARELEKCCRQWCGMVSRLEWPLPDGYLAAARTYLDWICSAVARHSCASPLRNLAGVGEKGWGEVSDDPSRWKVEIWGLSEGKKVSVPVAASPEGSPVWDKIIRQEPLSLPERPFREEVHRRLNWRYPYRIIVTRPAKLSVSELKRRFDYQDADREAVFLAYRPQLAERPRFLQQSTELTGAEKGLAFHLVMQHLDLSRPLDEEEIKRQVEAMVFREILTEEQARAVRVEDVVTFFQHPLGTRIQQSYRSLRREVPFSLGLPAREVYPDLPPEVAGEDRVLVQGIIDCFLEEEDGFLLLDFKTDRFGSRKLPEAVERYRVQINLYARALQAIYRKPVKEAYIYFVALARAVPVITGR</sequence>
<dbReference type="Gene3D" id="3.40.50.300">
    <property type="entry name" value="P-loop containing nucleotide triphosphate hydrolases"/>
    <property type="match status" value="3"/>
</dbReference>
<dbReference type="GO" id="GO:0008408">
    <property type="term" value="F:3'-5' exonuclease activity"/>
    <property type="evidence" value="ECO:0007669"/>
    <property type="project" value="UniProtKB-UniRule"/>
</dbReference>
<evidence type="ECO:0000256" key="1">
    <source>
        <dbReference type="ARBA" id="ARBA00022722"/>
    </source>
</evidence>
<dbReference type="NCBIfam" id="TIGR02785">
    <property type="entry name" value="addA_Gpos"/>
    <property type="match status" value="1"/>
</dbReference>
<reference evidence="18" key="1">
    <citation type="journal article" date="2017" name="Appl. Environ. Microbiol.">
        <title>Genomic analysis of Calderihabitans maritimus KKC1, a thermophilic hydrogenogenic carboxydotrophic bacterium isolated from marine sediment.</title>
        <authorList>
            <person name="Omae K."/>
            <person name="Yoneda Y."/>
            <person name="Fukuyama Y."/>
            <person name="Yoshida T."/>
            <person name="Sako Y."/>
        </authorList>
    </citation>
    <scope>NUCLEOTIDE SEQUENCE [LARGE SCALE GENOMIC DNA]</scope>
    <source>
        <strain evidence="18">KKC1</strain>
    </source>
</reference>
<dbReference type="SUPFAM" id="SSF52980">
    <property type="entry name" value="Restriction endonuclease-like"/>
    <property type="match status" value="1"/>
</dbReference>
<keyword evidence="8 13" id="KW-0238">DNA-binding</keyword>
<evidence type="ECO:0000256" key="14">
    <source>
        <dbReference type="PROSITE-ProRule" id="PRU00560"/>
    </source>
</evidence>
<dbReference type="SUPFAM" id="SSF52540">
    <property type="entry name" value="P-loop containing nucleoside triphosphate hydrolases"/>
    <property type="match status" value="1"/>
</dbReference>
<dbReference type="PROSITE" id="PS51198">
    <property type="entry name" value="UVRD_HELICASE_ATP_BIND"/>
    <property type="match status" value="1"/>
</dbReference>
<dbReference type="AlphaFoldDB" id="A0A1Z5HPF9"/>
<dbReference type="Gene3D" id="6.10.250.2380">
    <property type="match status" value="1"/>
</dbReference>
<keyword evidence="5 13" id="KW-0347">Helicase</keyword>
<dbReference type="Pfam" id="PF12705">
    <property type="entry name" value="PDDEXK_1"/>
    <property type="match status" value="1"/>
</dbReference>
<dbReference type="PROSITE" id="PS51217">
    <property type="entry name" value="UVRD_HELICASE_CTER"/>
    <property type="match status" value="1"/>
</dbReference>
<comment type="caution">
    <text evidence="17">The sequence shown here is derived from an EMBL/GenBank/DDBJ whole genome shotgun (WGS) entry which is preliminary data.</text>
</comment>
<dbReference type="InterPro" id="IPR027417">
    <property type="entry name" value="P-loop_NTPase"/>
</dbReference>
<dbReference type="Gene3D" id="3.90.320.10">
    <property type="match status" value="1"/>
</dbReference>
<comment type="catalytic activity">
    <reaction evidence="12 13">
        <text>ATP + H2O = ADP + phosphate + H(+)</text>
        <dbReference type="Rhea" id="RHEA:13065"/>
        <dbReference type="ChEBI" id="CHEBI:15377"/>
        <dbReference type="ChEBI" id="CHEBI:15378"/>
        <dbReference type="ChEBI" id="CHEBI:30616"/>
        <dbReference type="ChEBI" id="CHEBI:43474"/>
        <dbReference type="ChEBI" id="CHEBI:456216"/>
        <dbReference type="EC" id="5.6.2.4"/>
    </reaction>
</comment>
<dbReference type="InterPro" id="IPR000212">
    <property type="entry name" value="DNA_helicase_UvrD/REP"/>
</dbReference>
<organism evidence="17 18">
    <name type="scientific">Calderihabitans maritimus</name>
    <dbReference type="NCBI Taxonomy" id="1246530"/>
    <lineage>
        <taxon>Bacteria</taxon>
        <taxon>Bacillati</taxon>
        <taxon>Bacillota</taxon>
        <taxon>Clostridia</taxon>
        <taxon>Neomoorellales</taxon>
        <taxon>Calderihabitantaceae</taxon>
        <taxon>Calderihabitans</taxon>
    </lineage>
</organism>
<keyword evidence="7 13" id="KW-0067">ATP-binding</keyword>
<dbReference type="InterPro" id="IPR014016">
    <property type="entry name" value="UvrD-like_ATP-bd"/>
</dbReference>
<dbReference type="InterPro" id="IPR014017">
    <property type="entry name" value="DNA_helicase_UvrD-like_C"/>
</dbReference>
<evidence type="ECO:0000259" key="16">
    <source>
        <dbReference type="PROSITE" id="PS51217"/>
    </source>
</evidence>
<comment type="cofactor">
    <cofactor evidence="13">
        <name>Mg(2+)</name>
        <dbReference type="ChEBI" id="CHEBI:18420"/>
    </cofactor>
</comment>
<evidence type="ECO:0000256" key="7">
    <source>
        <dbReference type="ARBA" id="ARBA00022840"/>
    </source>
</evidence>
<accession>A0A1Z5HPF9</accession>
<dbReference type="InterPro" id="IPR014152">
    <property type="entry name" value="AddA"/>
</dbReference>
<dbReference type="InterPro" id="IPR038726">
    <property type="entry name" value="PDDEXK_AddAB-type"/>
</dbReference>
<keyword evidence="18" id="KW-1185">Reference proteome</keyword>
<evidence type="ECO:0000256" key="8">
    <source>
        <dbReference type="ARBA" id="ARBA00023125"/>
    </source>
</evidence>
<dbReference type="HAMAP" id="MF_01451">
    <property type="entry name" value="AddA"/>
    <property type="match status" value="1"/>
</dbReference>
<feature type="binding site" evidence="14">
    <location>
        <begin position="31"/>
        <end position="38"/>
    </location>
    <ligand>
        <name>ATP</name>
        <dbReference type="ChEBI" id="CHEBI:30616"/>
    </ligand>
</feature>
<gene>
    <name evidence="13" type="primary">addA</name>
    <name evidence="17" type="ORF">KKC1_03320</name>
</gene>
<evidence type="ECO:0000313" key="17">
    <source>
        <dbReference type="EMBL" id="GAW91170.1"/>
    </source>
</evidence>
<keyword evidence="2 13" id="KW-0547">Nucleotide-binding</keyword>
<evidence type="ECO:0000256" key="5">
    <source>
        <dbReference type="ARBA" id="ARBA00022806"/>
    </source>
</evidence>
<dbReference type="GO" id="GO:0016887">
    <property type="term" value="F:ATP hydrolysis activity"/>
    <property type="evidence" value="ECO:0007669"/>
    <property type="project" value="RHEA"/>
</dbReference>
<dbReference type="GO" id="GO:0033202">
    <property type="term" value="C:DNA helicase complex"/>
    <property type="evidence" value="ECO:0007669"/>
    <property type="project" value="TreeGrafter"/>
</dbReference>
<dbReference type="FunFam" id="3.40.50.300:FF:001236">
    <property type="entry name" value="ATP-dependent helicase/nuclease subunit A"/>
    <property type="match status" value="1"/>
</dbReference>
<evidence type="ECO:0000256" key="3">
    <source>
        <dbReference type="ARBA" id="ARBA00022763"/>
    </source>
</evidence>
<protein>
    <recommendedName>
        <fullName evidence="13">ATP-dependent helicase/nuclease subunit A</fullName>
        <ecNumber evidence="13">3.1.-.-</ecNumber>
        <ecNumber evidence="13">5.6.2.4</ecNumber>
    </recommendedName>
    <alternativeName>
        <fullName evidence="13">ATP-dependent helicase/nuclease AddA</fullName>
    </alternativeName>
    <alternativeName>
        <fullName evidence="13">DNA 3'-5' helicase AddA</fullName>
    </alternativeName>
</protein>
<keyword evidence="6 13" id="KW-0269">Exonuclease</keyword>
<name>A0A1Z5HPF9_9FIRM</name>
<evidence type="ECO:0000256" key="13">
    <source>
        <dbReference type="HAMAP-Rule" id="MF_01451"/>
    </source>
</evidence>
<dbReference type="PANTHER" id="PTHR11070:SF48">
    <property type="entry name" value="ATP-DEPENDENT HELICASE_NUCLEASE SUBUNIT A"/>
    <property type="match status" value="1"/>
</dbReference>
<dbReference type="EC" id="3.1.-.-" evidence="13"/>
<dbReference type="CDD" id="cd17932">
    <property type="entry name" value="DEXQc_UvrD"/>
    <property type="match status" value="2"/>
</dbReference>
<dbReference type="Pfam" id="PF00580">
    <property type="entry name" value="UvrD-helicase"/>
    <property type="match status" value="2"/>
</dbReference>
<dbReference type="GO" id="GO:0003690">
    <property type="term" value="F:double-stranded DNA binding"/>
    <property type="evidence" value="ECO:0007669"/>
    <property type="project" value="UniProtKB-UniRule"/>
</dbReference>
<evidence type="ECO:0000256" key="4">
    <source>
        <dbReference type="ARBA" id="ARBA00022801"/>
    </source>
</evidence>
<keyword evidence="1 13" id="KW-0540">Nuclease</keyword>
<evidence type="ECO:0000256" key="12">
    <source>
        <dbReference type="ARBA" id="ARBA00048988"/>
    </source>
</evidence>
<dbReference type="OrthoDB" id="9810135at2"/>
<evidence type="ECO:0000256" key="9">
    <source>
        <dbReference type="ARBA" id="ARBA00023204"/>
    </source>
</evidence>
<dbReference type="Proteomes" id="UP000197032">
    <property type="component" value="Unassembled WGS sequence"/>
</dbReference>
<dbReference type="InterPro" id="IPR011335">
    <property type="entry name" value="Restrct_endonuc-II-like"/>
</dbReference>
<evidence type="ECO:0000313" key="18">
    <source>
        <dbReference type="Proteomes" id="UP000197032"/>
    </source>
</evidence>
<comment type="subunit">
    <text evidence="13">Heterodimer of AddA and AddB/RexB.</text>
</comment>
<dbReference type="Pfam" id="PF13361">
    <property type="entry name" value="UvrD_C"/>
    <property type="match status" value="1"/>
</dbReference>
<evidence type="ECO:0000256" key="2">
    <source>
        <dbReference type="ARBA" id="ARBA00022741"/>
    </source>
</evidence>
<dbReference type="EMBL" id="BDGJ01000008">
    <property type="protein sequence ID" value="GAW91170.1"/>
    <property type="molecule type" value="Genomic_DNA"/>
</dbReference>
<comment type="function">
    <text evidence="13">The heterodimer acts as both an ATP-dependent DNA helicase and an ATP-dependent, dual-direction single-stranded exonuclease. Recognizes the chi site generating a DNA molecule suitable for the initiation of homologous recombination. The AddA nuclease domain is required for chi fragment generation; this subunit has the helicase and 3' -&gt; 5' nuclease activities.</text>
</comment>
<evidence type="ECO:0000256" key="10">
    <source>
        <dbReference type="ARBA" id="ARBA00023235"/>
    </source>
</evidence>
<dbReference type="PANTHER" id="PTHR11070">
    <property type="entry name" value="UVRD / RECB / PCRA DNA HELICASE FAMILY MEMBER"/>
    <property type="match status" value="1"/>
</dbReference>
<evidence type="ECO:0000256" key="6">
    <source>
        <dbReference type="ARBA" id="ARBA00022839"/>
    </source>
</evidence>
<feature type="domain" description="UvrD-like helicase C-terminal" evidence="16">
    <location>
        <begin position="527"/>
        <end position="830"/>
    </location>
</feature>
<evidence type="ECO:0000256" key="11">
    <source>
        <dbReference type="ARBA" id="ARBA00034617"/>
    </source>
</evidence>
<dbReference type="GO" id="GO:0000724">
    <property type="term" value="P:double-strand break repair via homologous recombination"/>
    <property type="evidence" value="ECO:0007669"/>
    <property type="project" value="UniProtKB-UniRule"/>
</dbReference>
<evidence type="ECO:0000259" key="15">
    <source>
        <dbReference type="PROSITE" id="PS51198"/>
    </source>
</evidence>
<dbReference type="EC" id="5.6.2.4" evidence="13"/>